<comment type="caution">
    <text evidence="3">The sequence shown here is derived from an EMBL/GenBank/DDBJ whole genome shotgun (WGS) entry which is preliminary data.</text>
</comment>
<name>A0A0G1N7N6_9BACT</name>
<accession>A0A0G1N7N6</accession>
<evidence type="ECO:0000256" key="2">
    <source>
        <dbReference type="SAM" id="Phobius"/>
    </source>
</evidence>
<sequence length="266" mass="28984">MKENNNLTEETDNKKETVSGDMPTESNQPETLPKKSKIKLLPAVASFFAAAVLIVFTSFNFSINFQLKPYSARLLGLPESPEARETAKLEKAVLPAEGVVLPVKWGDLGDQMIKTGVIDADKFESIYKNRGGLDEESQRLLYGTDNGNIKITKDNAGIMLNILWALGLGNKNTILEKGPMSDKKYGGAGGFASTGGWTLAKGNAMNHYSKHSFVSLTPEQQQLVEKVSWGVYRPCCGNPTYFPDCNHGMAMLGLLELMASQGASEQ</sequence>
<keyword evidence="2" id="KW-0472">Membrane</keyword>
<feature type="transmembrane region" description="Helical" evidence="2">
    <location>
        <begin position="40"/>
        <end position="61"/>
    </location>
</feature>
<feature type="non-terminal residue" evidence="3">
    <location>
        <position position="266"/>
    </location>
</feature>
<feature type="region of interest" description="Disordered" evidence="1">
    <location>
        <begin position="1"/>
        <end position="32"/>
    </location>
</feature>
<evidence type="ECO:0000256" key="1">
    <source>
        <dbReference type="SAM" id="MobiDB-lite"/>
    </source>
</evidence>
<dbReference type="Proteomes" id="UP000034020">
    <property type="component" value="Unassembled WGS sequence"/>
</dbReference>
<reference evidence="3 4" key="1">
    <citation type="journal article" date="2015" name="Nature">
        <title>rRNA introns, odd ribosomes, and small enigmatic genomes across a large radiation of phyla.</title>
        <authorList>
            <person name="Brown C.T."/>
            <person name="Hug L.A."/>
            <person name="Thomas B.C."/>
            <person name="Sharon I."/>
            <person name="Castelle C.J."/>
            <person name="Singh A."/>
            <person name="Wilkins M.J."/>
            <person name="Williams K.H."/>
            <person name="Banfield J.F."/>
        </authorList>
    </citation>
    <scope>NUCLEOTIDE SEQUENCE [LARGE SCALE GENOMIC DNA]</scope>
</reference>
<keyword evidence="2" id="KW-1133">Transmembrane helix</keyword>
<organism evidence="3 4">
    <name type="scientific">Candidatus Giovannonibacteria bacterium GW2011_GWB1_45_9b</name>
    <dbReference type="NCBI Taxonomy" id="1618653"/>
    <lineage>
        <taxon>Bacteria</taxon>
        <taxon>Candidatus Giovannoniibacteriota</taxon>
    </lineage>
</organism>
<evidence type="ECO:0000313" key="3">
    <source>
        <dbReference type="EMBL" id="KKU16337.1"/>
    </source>
</evidence>
<dbReference type="EMBL" id="LCLL01000012">
    <property type="protein sequence ID" value="KKU16337.1"/>
    <property type="molecule type" value="Genomic_DNA"/>
</dbReference>
<proteinExistence type="predicted"/>
<dbReference type="AlphaFoldDB" id="A0A0G1N7N6"/>
<keyword evidence="2" id="KW-0812">Transmembrane</keyword>
<evidence type="ECO:0000313" key="4">
    <source>
        <dbReference type="Proteomes" id="UP000034020"/>
    </source>
</evidence>
<gene>
    <name evidence="3" type="ORF">UX24_C0012G0001</name>
</gene>
<protein>
    <submittedName>
        <fullName evidence="3">Uncharacterized protein</fullName>
    </submittedName>
</protein>